<reference evidence="2 3" key="1">
    <citation type="journal article" date="2018" name="Nat. Ecol. Evol.">
        <title>Pezizomycetes genomes reveal the molecular basis of ectomycorrhizal truffle lifestyle.</title>
        <authorList>
            <person name="Murat C."/>
            <person name="Payen T."/>
            <person name="Noel B."/>
            <person name="Kuo A."/>
            <person name="Morin E."/>
            <person name="Chen J."/>
            <person name="Kohler A."/>
            <person name="Krizsan K."/>
            <person name="Balestrini R."/>
            <person name="Da Silva C."/>
            <person name="Montanini B."/>
            <person name="Hainaut M."/>
            <person name="Levati E."/>
            <person name="Barry K.W."/>
            <person name="Belfiori B."/>
            <person name="Cichocki N."/>
            <person name="Clum A."/>
            <person name="Dockter R.B."/>
            <person name="Fauchery L."/>
            <person name="Guy J."/>
            <person name="Iotti M."/>
            <person name="Le Tacon F."/>
            <person name="Lindquist E.A."/>
            <person name="Lipzen A."/>
            <person name="Malagnac F."/>
            <person name="Mello A."/>
            <person name="Molinier V."/>
            <person name="Miyauchi S."/>
            <person name="Poulain J."/>
            <person name="Riccioni C."/>
            <person name="Rubini A."/>
            <person name="Sitrit Y."/>
            <person name="Splivallo R."/>
            <person name="Traeger S."/>
            <person name="Wang M."/>
            <person name="Zifcakova L."/>
            <person name="Wipf D."/>
            <person name="Zambonelli A."/>
            <person name="Paolocci F."/>
            <person name="Nowrousian M."/>
            <person name="Ottonello S."/>
            <person name="Baldrian P."/>
            <person name="Spatafora J.W."/>
            <person name="Henrissat B."/>
            <person name="Nagy L.G."/>
            <person name="Aury J.M."/>
            <person name="Wincker P."/>
            <person name="Grigoriev I.V."/>
            <person name="Bonfante P."/>
            <person name="Martin F.M."/>
        </authorList>
    </citation>
    <scope>NUCLEOTIDE SEQUENCE [LARGE SCALE GENOMIC DNA]</scope>
    <source>
        <strain evidence="2 3">RN42</strain>
    </source>
</reference>
<evidence type="ECO:0000256" key="1">
    <source>
        <dbReference type="SAM" id="MobiDB-lite"/>
    </source>
</evidence>
<gene>
    <name evidence="2" type="ORF">BJ508DRAFT_330476</name>
</gene>
<dbReference type="AlphaFoldDB" id="A0A3N4HXD9"/>
<feature type="compositionally biased region" description="Basic and acidic residues" evidence="1">
    <location>
        <begin position="1"/>
        <end position="14"/>
    </location>
</feature>
<feature type="region of interest" description="Disordered" evidence="1">
    <location>
        <begin position="30"/>
        <end position="49"/>
    </location>
</feature>
<organism evidence="2 3">
    <name type="scientific">Ascobolus immersus RN42</name>
    <dbReference type="NCBI Taxonomy" id="1160509"/>
    <lineage>
        <taxon>Eukaryota</taxon>
        <taxon>Fungi</taxon>
        <taxon>Dikarya</taxon>
        <taxon>Ascomycota</taxon>
        <taxon>Pezizomycotina</taxon>
        <taxon>Pezizomycetes</taxon>
        <taxon>Pezizales</taxon>
        <taxon>Ascobolaceae</taxon>
        <taxon>Ascobolus</taxon>
    </lineage>
</organism>
<accession>A0A3N4HXD9</accession>
<feature type="region of interest" description="Disordered" evidence="1">
    <location>
        <begin position="114"/>
        <end position="157"/>
    </location>
</feature>
<keyword evidence="3" id="KW-1185">Reference proteome</keyword>
<protein>
    <submittedName>
        <fullName evidence="2">Uncharacterized protein</fullName>
    </submittedName>
</protein>
<sequence>MAPSKDNSRPERRQFSQGYNMTSLETALKEGPINFGPAGAMQASRRQSPYQLVPKRLTFEQRLKAVVRARKNAARSRDREVSDEYEADIEDLSPVDDGTVARWKPRYLNYQAAQKTQRDITKKIKRSRKERSRTGSKKQSPSVEQDSVSSCQGQQVSRRLVPSREHMFLIIAPVDVLDPFASFLGRFANFTGVQELQTIAVALFQYEEPKLVGEEIPWESSQIRVQRITGAMRCRPKIRGFGSGSEGRSPRRTIGESKQKPVRILACWREAKKKAAREFRDEFMQLFNIWFDRWRNEHEDQTGRMKLQWEDVPVRCIIADEGWEKQLDDLQMVEHF</sequence>
<feature type="compositionally biased region" description="Basic residues" evidence="1">
    <location>
        <begin position="123"/>
        <end position="136"/>
    </location>
</feature>
<evidence type="ECO:0000313" key="2">
    <source>
        <dbReference type="EMBL" id="RPA77168.1"/>
    </source>
</evidence>
<dbReference type="Proteomes" id="UP000275078">
    <property type="component" value="Unassembled WGS sequence"/>
</dbReference>
<feature type="compositionally biased region" description="Polar residues" evidence="1">
    <location>
        <begin position="137"/>
        <end position="157"/>
    </location>
</feature>
<proteinExistence type="predicted"/>
<evidence type="ECO:0000313" key="3">
    <source>
        <dbReference type="Proteomes" id="UP000275078"/>
    </source>
</evidence>
<dbReference type="EMBL" id="ML119731">
    <property type="protein sequence ID" value="RPA77168.1"/>
    <property type="molecule type" value="Genomic_DNA"/>
</dbReference>
<name>A0A3N4HXD9_ASCIM</name>
<feature type="region of interest" description="Disordered" evidence="1">
    <location>
        <begin position="1"/>
        <end position="20"/>
    </location>
</feature>